<proteinExistence type="predicted"/>
<reference evidence="1" key="1">
    <citation type="journal article" date="2017" name="Mycologia">
        <title>Fusarium algeriense, sp. nov., a novel toxigenic crown rot pathogen of durum wheat from Algeria is nested in the Fusarium burgessii species complex.</title>
        <authorList>
            <person name="Laraba I."/>
            <person name="Keddad A."/>
            <person name="Boureghda H."/>
            <person name="Abdallah N."/>
            <person name="Vaughan M.M."/>
            <person name="Proctor R.H."/>
            <person name="Busman M."/>
            <person name="O'Donnell K."/>
        </authorList>
    </citation>
    <scope>NUCLEOTIDE SEQUENCE</scope>
    <source>
        <strain evidence="1">NRRL 25174</strain>
    </source>
</reference>
<name>A0A9P5A698_9HYPO</name>
<dbReference type="OrthoDB" id="5101182at2759"/>
<dbReference type="EMBL" id="PVQB02001011">
    <property type="protein sequence ID" value="KAF4332686.1"/>
    <property type="molecule type" value="Genomic_DNA"/>
</dbReference>
<protein>
    <submittedName>
        <fullName evidence="1">Uncharacterized protein</fullName>
    </submittedName>
</protein>
<dbReference type="Proteomes" id="UP000730481">
    <property type="component" value="Unassembled WGS sequence"/>
</dbReference>
<gene>
    <name evidence="1" type="ORF">FBEOM_13524</name>
</gene>
<organism evidence="1 2">
    <name type="scientific">Fusarium beomiforme</name>
    <dbReference type="NCBI Taxonomy" id="44412"/>
    <lineage>
        <taxon>Eukaryota</taxon>
        <taxon>Fungi</taxon>
        <taxon>Dikarya</taxon>
        <taxon>Ascomycota</taxon>
        <taxon>Pezizomycotina</taxon>
        <taxon>Sordariomycetes</taxon>
        <taxon>Hypocreomycetidae</taxon>
        <taxon>Hypocreales</taxon>
        <taxon>Nectriaceae</taxon>
        <taxon>Fusarium</taxon>
        <taxon>Fusarium burgessii species complex</taxon>
    </lineage>
</organism>
<dbReference type="AlphaFoldDB" id="A0A9P5A698"/>
<evidence type="ECO:0000313" key="1">
    <source>
        <dbReference type="EMBL" id="KAF4332686.1"/>
    </source>
</evidence>
<evidence type="ECO:0000313" key="2">
    <source>
        <dbReference type="Proteomes" id="UP000730481"/>
    </source>
</evidence>
<reference evidence="1" key="2">
    <citation type="submission" date="2020-02" db="EMBL/GenBank/DDBJ databases">
        <title>Identification and distribution of gene clusters putatively required for synthesis of sphingolipid metabolism inhibitors in phylogenetically diverse species of the filamentous fungus Fusarium.</title>
        <authorList>
            <person name="Kim H.-S."/>
            <person name="Busman M."/>
            <person name="Brown D.W."/>
            <person name="Divon H."/>
            <person name="Uhlig S."/>
            <person name="Proctor R.H."/>
        </authorList>
    </citation>
    <scope>NUCLEOTIDE SEQUENCE</scope>
    <source>
        <strain evidence="1">NRRL 25174</strain>
    </source>
</reference>
<sequence>MAHATPNGALTAAEIAADTEVTQSRIIDTTIVTTSEMTLMEKLEGTWVPAGYFVDSLPITPSKRKAGESIQSNRWRMANAPAYMSVKFESNSEGKDFKLCWRDRTGNHVKSDFVKFAPGITRAQAIEKAIVNYDKHNRRANEPTYLSVEFDHESDSKDFNLVWKDGASNKAPARYAKLNEGMTKAQAIESAILNWDKNERLIVDKYNTKLIIALARMRIVRFAKEGTNNFPYIPQDLRVNDCTLQCQLASDEFEEYYGDIKKVHENLKRRKVGAPSHRM</sequence>
<accession>A0A9P5A698</accession>
<keyword evidence="2" id="KW-1185">Reference proteome</keyword>
<comment type="caution">
    <text evidence="1">The sequence shown here is derived from an EMBL/GenBank/DDBJ whole genome shotgun (WGS) entry which is preliminary data.</text>
</comment>